<proteinExistence type="predicted"/>
<reference evidence="4" key="1">
    <citation type="submission" date="2017-04" db="EMBL/GenBank/DDBJ databases">
        <title>Function of individual gut microbiota members based on whole genome sequencing of pure cultures obtained from chicken caecum.</title>
        <authorList>
            <person name="Medvecky M."/>
            <person name="Cejkova D."/>
            <person name="Polansky O."/>
            <person name="Karasova D."/>
            <person name="Kubasova T."/>
            <person name="Cizek A."/>
            <person name="Rychlik I."/>
        </authorList>
    </citation>
    <scope>NUCLEOTIDE SEQUENCE [LARGE SCALE GENOMIC DNA]</scope>
    <source>
        <strain evidence="4">An90</strain>
    </source>
</reference>
<accession>A0A1Y3QVK5</accession>
<evidence type="ECO:0000313" key="4">
    <source>
        <dbReference type="Proteomes" id="UP000195772"/>
    </source>
</evidence>
<feature type="signal peptide" evidence="1">
    <location>
        <begin position="1"/>
        <end position="18"/>
    </location>
</feature>
<dbReference type="Gene3D" id="2.60.40.2030">
    <property type="match status" value="1"/>
</dbReference>
<dbReference type="PROSITE" id="PS51257">
    <property type="entry name" value="PROKAR_LIPOPROTEIN"/>
    <property type="match status" value="1"/>
</dbReference>
<evidence type="ECO:0000259" key="2">
    <source>
        <dbReference type="Pfam" id="PF16372"/>
    </source>
</evidence>
<dbReference type="InterPro" id="IPR032283">
    <property type="entry name" value="DUF4984"/>
</dbReference>
<name>A0A1Y3QVK5_9BACT</name>
<keyword evidence="1" id="KW-0732">Signal</keyword>
<dbReference type="InterPro" id="IPR038081">
    <property type="entry name" value="CalX-like_sf"/>
</dbReference>
<dbReference type="OrthoDB" id="1000908at2"/>
<dbReference type="eggNOG" id="ENOG5033ENH">
    <property type="taxonomic scope" value="Bacteria"/>
</dbReference>
<dbReference type="Proteomes" id="UP000195772">
    <property type="component" value="Unassembled WGS sequence"/>
</dbReference>
<protein>
    <submittedName>
        <fullName evidence="3">DUF4984 domain-containing protein</fullName>
    </submittedName>
</protein>
<organism evidence="3 4">
    <name type="scientific">Alistipes onderdonkii</name>
    <dbReference type="NCBI Taxonomy" id="328813"/>
    <lineage>
        <taxon>Bacteria</taxon>
        <taxon>Pseudomonadati</taxon>
        <taxon>Bacteroidota</taxon>
        <taxon>Bacteroidia</taxon>
        <taxon>Bacteroidales</taxon>
        <taxon>Rikenellaceae</taxon>
        <taxon>Alistipes</taxon>
    </lineage>
</organism>
<evidence type="ECO:0000313" key="3">
    <source>
        <dbReference type="EMBL" id="OUN03646.1"/>
    </source>
</evidence>
<gene>
    <name evidence="3" type="ORF">B5G41_08145</name>
</gene>
<dbReference type="AlphaFoldDB" id="A0A1Y3QVK5"/>
<dbReference type="RefSeq" id="WP_032134734.1">
    <property type="nucleotide sequence ID" value="NZ_DAWDON010000019.1"/>
</dbReference>
<feature type="domain" description="DUF4984" evidence="2">
    <location>
        <begin position="134"/>
        <end position="298"/>
    </location>
</feature>
<dbReference type="Pfam" id="PF16372">
    <property type="entry name" value="DUF4984"/>
    <property type="match status" value="1"/>
</dbReference>
<evidence type="ECO:0000256" key="1">
    <source>
        <dbReference type="SAM" id="SignalP"/>
    </source>
</evidence>
<sequence>MKRIITVLFATGLLAALATGCKEEYKTYSDAEYVLFADTLATYAVLQNQDYFSVPVSSTVACDYDRTFGVEIIDQGSNAVEGKHYRLLSNTITIKAGSRKADVQVHGFYDNIEDTDSLGFILKLVMPEQLKWDLYHDRTKVVLQKSCPYDINEFTGWCVVTSTFLNSYPGVENKSIQRLIHTEKHPTEENMIILHDWLFSGYDVTIRLDPGDPIEPLVTMDKNQVLADEASVFGQILGDNKILVTNSPLYDSYFNSCQHFVALWIKVHVEDMGVNVGTVGHFYNIIEWVSDEEAERLQREEGMLPGGVITPESL</sequence>
<comment type="caution">
    <text evidence="3">The sequence shown here is derived from an EMBL/GenBank/DDBJ whole genome shotgun (WGS) entry which is preliminary data.</text>
</comment>
<dbReference type="EMBL" id="NFHB01000004">
    <property type="protein sequence ID" value="OUN03646.1"/>
    <property type="molecule type" value="Genomic_DNA"/>
</dbReference>
<feature type="chain" id="PRO_5010991084" evidence="1">
    <location>
        <begin position="19"/>
        <end position="314"/>
    </location>
</feature>